<evidence type="ECO:0000313" key="1">
    <source>
        <dbReference type="EMBL" id="CAI6345681.1"/>
    </source>
</evidence>
<keyword evidence="2" id="KW-1185">Reference proteome</keyword>
<dbReference type="AlphaFoldDB" id="A0AAV0VN55"/>
<dbReference type="Proteomes" id="UP001160148">
    <property type="component" value="Unassembled WGS sequence"/>
</dbReference>
<name>A0AAV0VN55_9HEMI</name>
<sequence>MNNSEKVELILIFGECNRSSRQHIGFTQIDLKNKTRLACINLREAQINAATSREFLKRLESCLEHQGGNFEQFVR</sequence>
<protein>
    <submittedName>
        <fullName evidence="1">Uncharacterized protein</fullName>
    </submittedName>
</protein>
<dbReference type="EMBL" id="CARXXK010000001">
    <property type="protein sequence ID" value="CAI6345681.1"/>
    <property type="molecule type" value="Genomic_DNA"/>
</dbReference>
<gene>
    <name evidence="1" type="ORF">MEUPH1_LOCUS2664</name>
</gene>
<reference evidence="1 2" key="1">
    <citation type="submission" date="2023-01" db="EMBL/GenBank/DDBJ databases">
        <authorList>
            <person name="Whitehead M."/>
        </authorList>
    </citation>
    <scope>NUCLEOTIDE SEQUENCE [LARGE SCALE GENOMIC DNA]</scope>
</reference>
<organism evidence="1 2">
    <name type="scientific">Macrosiphum euphorbiae</name>
    <name type="common">potato aphid</name>
    <dbReference type="NCBI Taxonomy" id="13131"/>
    <lineage>
        <taxon>Eukaryota</taxon>
        <taxon>Metazoa</taxon>
        <taxon>Ecdysozoa</taxon>
        <taxon>Arthropoda</taxon>
        <taxon>Hexapoda</taxon>
        <taxon>Insecta</taxon>
        <taxon>Pterygota</taxon>
        <taxon>Neoptera</taxon>
        <taxon>Paraneoptera</taxon>
        <taxon>Hemiptera</taxon>
        <taxon>Sternorrhyncha</taxon>
        <taxon>Aphidomorpha</taxon>
        <taxon>Aphidoidea</taxon>
        <taxon>Aphididae</taxon>
        <taxon>Macrosiphini</taxon>
        <taxon>Macrosiphum</taxon>
    </lineage>
</organism>
<accession>A0AAV0VN55</accession>
<evidence type="ECO:0000313" key="2">
    <source>
        <dbReference type="Proteomes" id="UP001160148"/>
    </source>
</evidence>
<comment type="caution">
    <text evidence="1">The sequence shown here is derived from an EMBL/GenBank/DDBJ whole genome shotgun (WGS) entry which is preliminary data.</text>
</comment>
<proteinExistence type="predicted"/>